<dbReference type="STRING" id="536227.Ccar_12395"/>
<evidence type="ECO:0000256" key="3">
    <source>
        <dbReference type="ARBA" id="ARBA00023125"/>
    </source>
</evidence>
<dbReference type="PROSITE" id="PS50931">
    <property type="entry name" value="HTH_LYSR"/>
    <property type="match status" value="1"/>
</dbReference>
<dbReference type="Pfam" id="PF00126">
    <property type="entry name" value="HTH_1"/>
    <property type="match status" value="1"/>
</dbReference>
<dbReference type="Proteomes" id="UP000004198">
    <property type="component" value="Unassembled WGS sequence"/>
</dbReference>
<dbReference type="PATRIC" id="fig|536227.13.peg.2596"/>
<proteinExistence type="inferred from homology"/>
<dbReference type="FunFam" id="1.10.10.10:FF:000001">
    <property type="entry name" value="LysR family transcriptional regulator"/>
    <property type="match status" value="1"/>
</dbReference>
<dbReference type="Pfam" id="PF03466">
    <property type="entry name" value="LysR_substrate"/>
    <property type="match status" value="1"/>
</dbReference>
<gene>
    <name evidence="6" type="ORF">CcarbDRAFT_4795</name>
</gene>
<dbReference type="CDD" id="cd05466">
    <property type="entry name" value="PBP2_LTTR_substrate"/>
    <property type="match status" value="1"/>
</dbReference>
<accession>C6Q178</accession>
<dbReference type="GO" id="GO:0000976">
    <property type="term" value="F:transcription cis-regulatory region binding"/>
    <property type="evidence" value="ECO:0007669"/>
    <property type="project" value="TreeGrafter"/>
</dbReference>
<dbReference type="InterPro" id="IPR036390">
    <property type="entry name" value="WH_DNA-bd_sf"/>
</dbReference>
<dbReference type="PANTHER" id="PTHR30126:SF100">
    <property type="entry name" value="LYSR-FAMILY TRANSCRIPTIONAL REGULATOR"/>
    <property type="match status" value="1"/>
</dbReference>
<keyword evidence="7" id="KW-1185">Reference proteome</keyword>
<reference evidence="6 7" key="1">
    <citation type="submission" date="2009-06" db="EMBL/GenBank/DDBJ databases">
        <title>The draft genome of Clostridium carboxidivorans P7.</title>
        <authorList>
            <consortium name="US DOE Joint Genome Institute (JGI-PGF)"/>
            <person name="Lucas S."/>
            <person name="Copeland A."/>
            <person name="Lapidus A."/>
            <person name="Glavina del Rio T."/>
            <person name="Tice H."/>
            <person name="Bruce D."/>
            <person name="Goodwin L."/>
            <person name="Pitluck S."/>
            <person name="Larimer F."/>
            <person name="Land M.L."/>
            <person name="Hauser L."/>
            <person name="Hemme C.L."/>
        </authorList>
    </citation>
    <scope>NUCLEOTIDE SEQUENCE [LARGE SCALE GENOMIC DNA]</scope>
    <source>
        <strain evidence="6 7">P7</strain>
    </source>
</reference>
<protein>
    <submittedName>
        <fullName evidence="6">Transcriptional regulator, LysR family</fullName>
    </submittedName>
</protein>
<dbReference type="OrthoDB" id="9785745at2"/>
<dbReference type="InterPro" id="IPR005119">
    <property type="entry name" value="LysR_subst-bd"/>
</dbReference>
<name>C6Q178_9CLOT</name>
<sequence length="303" mass="34924">MYIRQLQTFLVVARLLNFRAAAEELNYSQSTVSDHIRNLEQELDVKLFERFGRKVFLNEQGEKLISPAKKMIKDAEEIHKLFDNDEKIKGTLKIGSAETLCVFWLPPLLKEYSKIYPDVQIILKMADCLELPEMLEKNIIDAAFSLHDESAQQQLSQIDLFQDSTIFVAAPNHPLTSVKKITAYELENQAFILTESKRGYSFELKKLLENLNIKTNTIMELSSLEAIKQCVKNGLGITLLPRIVVDKELQNGELVILPVEINQILIQAKMIYHREKWMSPPLLALKNIVLLRKDEIRKQTNED</sequence>
<comment type="caution">
    <text evidence="6">The sequence shown here is derived from an EMBL/GenBank/DDBJ whole genome shotgun (WGS) entry which is preliminary data.</text>
</comment>
<evidence type="ECO:0000256" key="4">
    <source>
        <dbReference type="ARBA" id="ARBA00023163"/>
    </source>
</evidence>
<dbReference type="InterPro" id="IPR000847">
    <property type="entry name" value="LysR_HTH_N"/>
</dbReference>
<dbReference type="Gene3D" id="3.40.190.290">
    <property type="match status" value="1"/>
</dbReference>
<comment type="similarity">
    <text evidence="1">Belongs to the LysR transcriptional regulatory family.</text>
</comment>
<dbReference type="Gene3D" id="1.10.10.10">
    <property type="entry name" value="Winged helix-like DNA-binding domain superfamily/Winged helix DNA-binding domain"/>
    <property type="match status" value="1"/>
</dbReference>
<dbReference type="EMBL" id="ACVI01000132">
    <property type="protein sequence ID" value="EET84747.1"/>
    <property type="molecule type" value="Genomic_DNA"/>
</dbReference>
<evidence type="ECO:0000259" key="5">
    <source>
        <dbReference type="PROSITE" id="PS50931"/>
    </source>
</evidence>
<dbReference type="GO" id="GO:0003700">
    <property type="term" value="F:DNA-binding transcription factor activity"/>
    <property type="evidence" value="ECO:0007669"/>
    <property type="project" value="InterPro"/>
</dbReference>
<evidence type="ECO:0000256" key="1">
    <source>
        <dbReference type="ARBA" id="ARBA00009437"/>
    </source>
</evidence>
<dbReference type="RefSeq" id="WP_007063680.1">
    <property type="nucleotide sequence ID" value="NZ_ACVI01000132.1"/>
</dbReference>
<dbReference type="eggNOG" id="COG0583">
    <property type="taxonomic scope" value="Bacteria"/>
</dbReference>
<keyword evidence="3" id="KW-0238">DNA-binding</keyword>
<evidence type="ECO:0000256" key="2">
    <source>
        <dbReference type="ARBA" id="ARBA00023015"/>
    </source>
</evidence>
<feature type="domain" description="HTH lysR-type" evidence="5">
    <location>
        <begin position="1"/>
        <end position="58"/>
    </location>
</feature>
<dbReference type="PRINTS" id="PR00039">
    <property type="entry name" value="HTHLYSR"/>
</dbReference>
<organism evidence="6 7">
    <name type="scientific">Clostridium carboxidivorans P7</name>
    <dbReference type="NCBI Taxonomy" id="536227"/>
    <lineage>
        <taxon>Bacteria</taxon>
        <taxon>Bacillati</taxon>
        <taxon>Bacillota</taxon>
        <taxon>Clostridia</taxon>
        <taxon>Eubacteriales</taxon>
        <taxon>Clostridiaceae</taxon>
        <taxon>Clostridium</taxon>
    </lineage>
</organism>
<dbReference type="SUPFAM" id="SSF53850">
    <property type="entry name" value="Periplasmic binding protein-like II"/>
    <property type="match status" value="1"/>
</dbReference>
<keyword evidence="2" id="KW-0805">Transcription regulation</keyword>
<dbReference type="InterPro" id="IPR036388">
    <property type="entry name" value="WH-like_DNA-bd_sf"/>
</dbReference>
<evidence type="ECO:0000313" key="7">
    <source>
        <dbReference type="Proteomes" id="UP000004198"/>
    </source>
</evidence>
<keyword evidence="4" id="KW-0804">Transcription</keyword>
<evidence type="ECO:0000313" key="6">
    <source>
        <dbReference type="EMBL" id="EET84747.1"/>
    </source>
</evidence>
<dbReference type="KEGG" id="cck:Ccar_12395"/>
<dbReference type="SUPFAM" id="SSF46785">
    <property type="entry name" value="Winged helix' DNA-binding domain"/>
    <property type="match status" value="1"/>
</dbReference>
<dbReference type="AlphaFoldDB" id="C6Q178"/>
<dbReference type="PANTHER" id="PTHR30126">
    <property type="entry name" value="HTH-TYPE TRANSCRIPTIONAL REGULATOR"/>
    <property type="match status" value="1"/>
</dbReference>